<dbReference type="EMBL" id="FLUV01002325">
    <property type="protein sequence ID" value="SBW28251.1"/>
    <property type="molecule type" value="Genomic_DNA"/>
</dbReference>
<proteinExistence type="predicted"/>
<evidence type="ECO:0000313" key="3">
    <source>
        <dbReference type="Proteomes" id="UP000199013"/>
    </source>
</evidence>
<dbReference type="GO" id="GO:0005829">
    <property type="term" value="C:cytosol"/>
    <property type="evidence" value="ECO:0007669"/>
    <property type="project" value="TreeGrafter"/>
</dbReference>
<evidence type="ECO:0000259" key="1">
    <source>
        <dbReference type="Pfam" id="PF01968"/>
    </source>
</evidence>
<dbReference type="AlphaFoldDB" id="A0A1C3PEK6"/>
<dbReference type="PANTHER" id="PTHR11365:SF23">
    <property type="entry name" value="HYPOTHETICAL 5-OXOPROLINASE (EUROFUNG)-RELATED"/>
    <property type="match status" value="1"/>
</dbReference>
<organism evidence="2 3">
    <name type="scientific">Candidatus Protofrankia californiensis</name>
    <dbReference type="NCBI Taxonomy" id="1839754"/>
    <lineage>
        <taxon>Bacteria</taxon>
        <taxon>Bacillati</taxon>
        <taxon>Actinomycetota</taxon>
        <taxon>Actinomycetes</taxon>
        <taxon>Frankiales</taxon>
        <taxon>Frankiaceae</taxon>
        <taxon>Protofrankia</taxon>
    </lineage>
</organism>
<gene>
    <name evidence="2" type="ORF">FDG2_5600</name>
</gene>
<accession>A0A1C3PEK6</accession>
<evidence type="ECO:0000313" key="2">
    <source>
        <dbReference type="EMBL" id="SBW28251.1"/>
    </source>
</evidence>
<dbReference type="GO" id="GO:0017168">
    <property type="term" value="F:5-oxoprolinase (ATP-hydrolyzing) activity"/>
    <property type="evidence" value="ECO:0007669"/>
    <property type="project" value="TreeGrafter"/>
</dbReference>
<sequence length="233" mass="24821">MERAYFEALAHAFAHLVEEDSTLVAFGGAGPMSAVGAARPAGVKRVLIPRMAAVFSAFGIAFSDIGKTYEVGVPEPTTASAAATYDEMLARARRDIFQEGYALDGCHTEVLFTVEETDGSSVETRPYQSGDAVDFPGKQVSLRLSVTAVLPHPELAPDTDVPEIRVASNETRPVRSAPDQVDKVPVFVLSEMPPGGCGEGPVIVEGPFFTARVLPGWQFRVTASGNLLLTDTH</sequence>
<feature type="domain" description="Hydantoinase A/oxoprolinase" evidence="1">
    <location>
        <begin position="18"/>
        <end position="65"/>
    </location>
</feature>
<dbReference type="Pfam" id="PF01968">
    <property type="entry name" value="Hydantoinase_A"/>
    <property type="match status" value="1"/>
</dbReference>
<keyword evidence="3" id="KW-1185">Reference proteome</keyword>
<reference evidence="3" key="1">
    <citation type="submission" date="2016-02" db="EMBL/GenBank/DDBJ databases">
        <authorList>
            <person name="Wibberg D."/>
        </authorList>
    </citation>
    <scope>NUCLEOTIDE SEQUENCE [LARGE SCALE GENOMIC DNA]</scope>
</reference>
<dbReference type="InterPro" id="IPR045079">
    <property type="entry name" value="Oxoprolinase-like"/>
</dbReference>
<dbReference type="PANTHER" id="PTHR11365">
    <property type="entry name" value="5-OXOPROLINASE RELATED"/>
    <property type="match status" value="1"/>
</dbReference>
<protein>
    <submittedName>
        <fullName evidence="2">Hydantoinase/oxoprolinase</fullName>
    </submittedName>
</protein>
<name>A0A1C3PEK6_9ACTN</name>
<dbReference type="GO" id="GO:0006749">
    <property type="term" value="P:glutathione metabolic process"/>
    <property type="evidence" value="ECO:0007669"/>
    <property type="project" value="TreeGrafter"/>
</dbReference>
<dbReference type="InterPro" id="IPR002821">
    <property type="entry name" value="Hydantoinase_A"/>
</dbReference>
<dbReference type="Proteomes" id="UP000199013">
    <property type="component" value="Unassembled WGS sequence"/>
</dbReference>